<protein>
    <recommendedName>
        <fullName evidence="5">O-fucosyltransferase family protein</fullName>
    </recommendedName>
</protein>
<accession>A0A6V7NIT4</accession>
<dbReference type="AlphaFoldDB" id="A0A6V7NIT4"/>
<evidence type="ECO:0000256" key="2">
    <source>
        <dbReference type="ARBA" id="ARBA00023253"/>
    </source>
</evidence>
<gene>
    <name evidence="4" type="ORF">CB5_LOCUS1629</name>
</gene>
<sequence length="290" mass="33416">MLKQIKLNREIQEALLSSHRFENTRLDPLNNNVGFDPSVLEFNVCQKVDKPAERRTIEWKPKKDRYLLAICLSGQMSNHLICLEKHMFFAALLDRVLILPSHVVDYQYERVLDIDHINRCFGRNIVVSFEEFRKMKLGISLGKIEAAWPEDAKLKEQEKRIADDIRSKFSSDVEVLAVGDLFYADVDEECLAFSEAWVPEILDGTLVRRPDHSYAEKWDALLYRNHIGGDIQVEAMLDKTICALSNVFVGSAGSTFTEDIRRLRRGWGSVTQCDEYLCQGELPNYIAEQE</sequence>
<evidence type="ECO:0000256" key="3">
    <source>
        <dbReference type="ARBA" id="ARBA00023277"/>
    </source>
</evidence>
<keyword evidence="3" id="KW-0119">Carbohydrate metabolism</keyword>
<reference evidence="4" key="1">
    <citation type="submission" date="2020-07" db="EMBL/GenBank/DDBJ databases">
        <authorList>
            <person name="Lin J."/>
        </authorList>
    </citation>
    <scope>NUCLEOTIDE SEQUENCE</scope>
</reference>
<proteinExistence type="predicted"/>
<dbReference type="CDD" id="cd11296">
    <property type="entry name" value="O-FucT_like"/>
    <property type="match status" value="1"/>
</dbReference>
<dbReference type="Gene3D" id="3.40.50.11350">
    <property type="match status" value="1"/>
</dbReference>
<organism evidence="4">
    <name type="scientific">Ananas comosus var. bracteatus</name>
    <name type="common">red pineapple</name>
    <dbReference type="NCBI Taxonomy" id="296719"/>
    <lineage>
        <taxon>Eukaryota</taxon>
        <taxon>Viridiplantae</taxon>
        <taxon>Streptophyta</taxon>
        <taxon>Embryophyta</taxon>
        <taxon>Tracheophyta</taxon>
        <taxon>Spermatophyta</taxon>
        <taxon>Magnoliopsida</taxon>
        <taxon>Liliopsida</taxon>
        <taxon>Poales</taxon>
        <taxon>Bromeliaceae</taxon>
        <taxon>Bromelioideae</taxon>
        <taxon>Ananas</taxon>
    </lineage>
</organism>
<evidence type="ECO:0000313" key="4">
    <source>
        <dbReference type="EMBL" id="CAD1818418.1"/>
    </source>
</evidence>
<keyword evidence="2" id="KW-0294">Fucose metabolism</keyword>
<evidence type="ECO:0000256" key="1">
    <source>
        <dbReference type="ARBA" id="ARBA00022679"/>
    </source>
</evidence>
<dbReference type="GO" id="GO:0006004">
    <property type="term" value="P:fucose metabolic process"/>
    <property type="evidence" value="ECO:0007669"/>
    <property type="project" value="UniProtKB-KW"/>
</dbReference>
<dbReference type="PANTHER" id="PTHR13398">
    <property type="entry name" value="GDP-FUCOSE PROTEIN O-FUCOSYLTRANSFERASE 2"/>
    <property type="match status" value="1"/>
</dbReference>
<dbReference type="PANTHER" id="PTHR13398:SF0">
    <property type="entry name" value="GDP-FUCOSE PROTEIN O-FUCOSYLTRANSFERASE 2"/>
    <property type="match status" value="1"/>
</dbReference>
<keyword evidence="1" id="KW-0808">Transferase</keyword>
<dbReference type="InterPro" id="IPR045130">
    <property type="entry name" value="OFUT2-like"/>
</dbReference>
<evidence type="ECO:0008006" key="5">
    <source>
        <dbReference type="Google" id="ProtNLM"/>
    </source>
</evidence>
<name>A0A6V7NIT4_ANACO</name>
<dbReference type="EMBL" id="LR862139">
    <property type="protein sequence ID" value="CAD1818418.1"/>
    <property type="molecule type" value="Genomic_DNA"/>
</dbReference>
<dbReference type="GO" id="GO:0046922">
    <property type="term" value="F:peptide-O-fucosyltransferase activity"/>
    <property type="evidence" value="ECO:0007669"/>
    <property type="project" value="InterPro"/>
</dbReference>